<proteinExistence type="predicted"/>
<evidence type="ECO:0000259" key="4">
    <source>
        <dbReference type="PROSITE" id="PS50102"/>
    </source>
</evidence>
<feature type="domain" description="RRM" evidence="4">
    <location>
        <begin position="8"/>
        <end position="87"/>
    </location>
</feature>
<dbReference type="InterPro" id="IPR012677">
    <property type="entry name" value="Nucleotide-bd_a/b_plait_sf"/>
</dbReference>
<feature type="compositionally biased region" description="Acidic residues" evidence="3">
    <location>
        <begin position="135"/>
        <end position="151"/>
    </location>
</feature>
<dbReference type="InterPro" id="IPR000504">
    <property type="entry name" value="RRM_dom"/>
</dbReference>
<accession>A0A5C3L703</accession>
<evidence type="ECO:0000313" key="5">
    <source>
        <dbReference type="EMBL" id="TFK28789.1"/>
    </source>
</evidence>
<gene>
    <name evidence="5" type="ORF">FA15DRAFT_481494</name>
</gene>
<dbReference type="AlphaFoldDB" id="A0A5C3L703"/>
<dbReference type="STRING" id="230819.A0A5C3L703"/>
<feature type="region of interest" description="Disordered" evidence="3">
    <location>
        <begin position="101"/>
        <end position="160"/>
    </location>
</feature>
<reference evidence="5 6" key="1">
    <citation type="journal article" date="2019" name="Nat. Ecol. Evol.">
        <title>Megaphylogeny resolves global patterns of mushroom evolution.</title>
        <authorList>
            <person name="Varga T."/>
            <person name="Krizsan K."/>
            <person name="Foldi C."/>
            <person name="Dima B."/>
            <person name="Sanchez-Garcia M."/>
            <person name="Sanchez-Ramirez S."/>
            <person name="Szollosi G.J."/>
            <person name="Szarkandi J.G."/>
            <person name="Papp V."/>
            <person name="Albert L."/>
            <person name="Andreopoulos W."/>
            <person name="Angelini C."/>
            <person name="Antonin V."/>
            <person name="Barry K.W."/>
            <person name="Bougher N.L."/>
            <person name="Buchanan P."/>
            <person name="Buyck B."/>
            <person name="Bense V."/>
            <person name="Catcheside P."/>
            <person name="Chovatia M."/>
            <person name="Cooper J."/>
            <person name="Damon W."/>
            <person name="Desjardin D."/>
            <person name="Finy P."/>
            <person name="Geml J."/>
            <person name="Haridas S."/>
            <person name="Hughes K."/>
            <person name="Justo A."/>
            <person name="Karasinski D."/>
            <person name="Kautmanova I."/>
            <person name="Kiss B."/>
            <person name="Kocsube S."/>
            <person name="Kotiranta H."/>
            <person name="LaButti K.M."/>
            <person name="Lechner B.E."/>
            <person name="Liimatainen K."/>
            <person name="Lipzen A."/>
            <person name="Lukacs Z."/>
            <person name="Mihaltcheva S."/>
            <person name="Morgado L.N."/>
            <person name="Niskanen T."/>
            <person name="Noordeloos M.E."/>
            <person name="Ohm R.A."/>
            <person name="Ortiz-Santana B."/>
            <person name="Ovrebo C."/>
            <person name="Racz N."/>
            <person name="Riley R."/>
            <person name="Savchenko A."/>
            <person name="Shiryaev A."/>
            <person name="Soop K."/>
            <person name="Spirin V."/>
            <person name="Szebenyi C."/>
            <person name="Tomsovsky M."/>
            <person name="Tulloss R.E."/>
            <person name="Uehling J."/>
            <person name="Grigoriev I.V."/>
            <person name="Vagvolgyi C."/>
            <person name="Papp T."/>
            <person name="Martin F.M."/>
            <person name="Miettinen O."/>
            <person name="Hibbett D.S."/>
            <person name="Nagy L.G."/>
        </authorList>
    </citation>
    <scope>NUCLEOTIDE SEQUENCE [LARGE SCALE GENOMIC DNA]</scope>
    <source>
        <strain evidence="5 6">CBS 121175</strain>
    </source>
</reference>
<keyword evidence="1 2" id="KW-0694">RNA-binding</keyword>
<dbReference type="SMART" id="SM00360">
    <property type="entry name" value="RRM"/>
    <property type="match status" value="2"/>
</dbReference>
<dbReference type="GO" id="GO:0003723">
    <property type="term" value="F:RNA binding"/>
    <property type="evidence" value="ECO:0007669"/>
    <property type="project" value="UniProtKB-UniRule"/>
</dbReference>
<dbReference type="CDD" id="cd12246">
    <property type="entry name" value="RRM1_U1A_like"/>
    <property type="match status" value="1"/>
</dbReference>
<feature type="domain" description="RRM" evidence="4">
    <location>
        <begin position="172"/>
        <end position="252"/>
    </location>
</feature>
<dbReference type="InterPro" id="IPR035979">
    <property type="entry name" value="RBD_domain_sf"/>
</dbReference>
<dbReference type="Gene3D" id="3.30.70.330">
    <property type="match status" value="2"/>
</dbReference>
<sequence>MASTQPNSTIYINNLNDKITKDELKTQLYALFTTYGKIIDIVASKSPKMRGQAFLVFSDLAGATTAMRACEGMLFYDKPLHIAYAKTKSFATLSREDPNFVPPNAANASAAFQNGKRPREDERGEERKAKREKSEDDSDEEMEIDDEDDAPTEQSNSFSGETIPQQVHQATARLLCTNLPQEVTTDVLSVLFQQYQGFQTTQVAWSPQPNSEGTRVKMAQATFETAEQATTAREALNGFTLKKGWVMTVVYI</sequence>
<organism evidence="5 6">
    <name type="scientific">Coprinopsis marcescibilis</name>
    <name type="common">Agaric fungus</name>
    <name type="synonym">Psathyrella marcescibilis</name>
    <dbReference type="NCBI Taxonomy" id="230819"/>
    <lineage>
        <taxon>Eukaryota</taxon>
        <taxon>Fungi</taxon>
        <taxon>Dikarya</taxon>
        <taxon>Basidiomycota</taxon>
        <taxon>Agaricomycotina</taxon>
        <taxon>Agaricomycetes</taxon>
        <taxon>Agaricomycetidae</taxon>
        <taxon>Agaricales</taxon>
        <taxon>Agaricineae</taxon>
        <taxon>Psathyrellaceae</taxon>
        <taxon>Coprinopsis</taxon>
    </lineage>
</organism>
<protein>
    <submittedName>
        <fullName evidence="5">RNA-binding domain-containing protein</fullName>
    </submittedName>
</protein>
<dbReference type="OrthoDB" id="277802at2759"/>
<dbReference type="EMBL" id="ML210153">
    <property type="protein sequence ID" value="TFK28789.1"/>
    <property type="molecule type" value="Genomic_DNA"/>
</dbReference>
<dbReference type="Proteomes" id="UP000307440">
    <property type="component" value="Unassembled WGS sequence"/>
</dbReference>
<name>A0A5C3L703_COPMA</name>
<keyword evidence="6" id="KW-1185">Reference proteome</keyword>
<dbReference type="SUPFAM" id="SSF54928">
    <property type="entry name" value="RNA-binding domain, RBD"/>
    <property type="match status" value="1"/>
</dbReference>
<dbReference type="PANTHER" id="PTHR10501">
    <property type="entry name" value="U1 SMALL NUCLEAR RIBONUCLEOPROTEIN A/U2 SMALL NUCLEAR RIBONUCLEOPROTEIN B"/>
    <property type="match status" value="1"/>
</dbReference>
<dbReference type="Pfam" id="PF00076">
    <property type="entry name" value="RRM_1"/>
    <property type="match status" value="2"/>
</dbReference>
<evidence type="ECO:0000256" key="3">
    <source>
        <dbReference type="SAM" id="MobiDB-lite"/>
    </source>
</evidence>
<dbReference type="PROSITE" id="PS50102">
    <property type="entry name" value="RRM"/>
    <property type="match status" value="2"/>
</dbReference>
<dbReference type="FunFam" id="3.30.70.330:FF:000039">
    <property type="entry name" value="U1 small nuclear ribonucleoprotein A"/>
    <property type="match status" value="1"/>
</dbReference>
<evidence type="ECO:0000313" key="6">
    <source>
        <dbReference type="Proteomes" id="UP000307440"/>
    </source>
</evidence>
<feature type="compositionally biased region" description="Basic and acidic residues" evidence="3">
    <location>
        <begin position="117"/>
        <end position="134"/>
    </location>
</feature>
<evidence type="ECO:0000256" key="1">
    <source>
        <dbReference type="ARBA" id="ARBA00022884"/>
    </source>
</evidence>
<evidence type="ECO:0000256" key="2">
    <source>
        <dbReference type="PROSITE-ProRule" id="PRU00176"/>
    </source>
</evidence>